<name>A0A0L8HU38_OCTBM</name>
<dbReference type="AlphaFoldDB" id="A0A0L8HU38"/>
<reference evidence="1" key="1">
    <citation type="submission" date="2015-07" db="EMBL/GenBank/DDBJ databases">
        <title>MeaNS - Measles Nucleotide Surveillance Program.</title>
        <authorList>
            <person name="Tran T."/>
            <person name="Druce J."/>
        </authorList>
    </citation>
    <scope>NUCLEOTIDE SEQUENCE</scope>
    <source>
        <strain evidence="1">UCB-OBI-ISO-001</strain>
        <tissue evidence="1">Gonad</tissue>
    </source>
</reference>
<protein>
    <submittedName>
        <fullName evidence="1">Uncharacterized protein</fullName>
    </submittedName>
</protein>
<dbReference type="EMBL" id="KQ417293">
    <property type="protein sequence ID" value="KOF92709.1"/>
    <property type="molecule type" value="Genomic_DNA"/>
</dbReference>
<sequence length="132" mass="14904">MNLSSHKAANVCKQLREEGVLLSTPSQSGVYKAVMREAAKRKQELKETLKNDKWVLHFDGKRQVVVVKNNTREIKLAALTLKNGRADTIFQGLKEVLDDYELWPAIKMIITNTCSVNTGKHTGVVIQLRMNL</sequence>
<gene>
    <name evidence="1" type="ORF">OCBIM_22006061mg</name>
</gene>
<proteinExistence type="predicted"/>
<evidence type="ECO:0000313" key="1">
    <source>
        <dbReference type="EMBL" id="KOF92709.1"/>
    </source>
</evidence>
<organism evidence="1">
    <name type="scientific">Octopus bimaculoides</name>
    <name type="common">California two-spotted octopus</name>
    <dbReference type="NCBI Taxonomy" id="37653"/>
    <lineage>
        <taxon>Eukaryota</taxon>
        <taxon>Metazoa</taxon>
        <taxon>Spiralia</taxon>
        <taxon>Lophotrochozoa</taxon>
        <taxon>Mollusca</taxon>
        <taxon>Cephalopoda</taxon>
        <taxon>Coleoidea</taxon>
        <taxon>Octopodiformes</taxon>
        <taxon>Octopoda</taxon>
        <taxon>Incirrata</taxon>
        <taxon>Octopodidae</taxon>
        <taxon>Octopus</taxon>
    </lineage>
</organism>
<accession>A0A0L8HU38</accession>